<accession>A0A3S1B320</accession>
<dbReference type="InterPro" id="IPR049352">
    <property type="entry name" value="Rost"/>
</dbReference>
<reference evidence="3 4" key="1">
    <citation type="submission" date="2019-01" db="EMBL/GenBank/DDBJ databases">
        <title>A draft genome assembly of the solar-powered sea slug Elysia chlorotica.</title>
        <authorList>
            <person name="Cai H."/>
            <person name="Li Q."/>
            <person name="Fang X."/>
            <person name="Li J."/>
            <person name="Curtis N.E."/>
            <person name="Altenburger A."/>
            <person name="Shibata T."/>
            <person name="Feng M."/>
            <person name="Maeda T."/>
            <person name="Schwartz J.A."/>
            <person name="Shigenobu S."/>
            <person name="Lundholm N."/>
            <person name="Nishiyama T."/>
            <person name="Yang H."/>
            <person name="Hasebe M."/>
            <person name="Li S."/>
            <person name="Pierce S.K."/>
            <person name="Wang J."/>
        </authorList>
    </citation>
    <scope>NUCLEOTIDE SEQUENCE [LARGE SCALE GENOMIC DNA]</scope>
    <source>
        <strain evidence="3">EC2010</strain>
        <tissue evidence="3">Whole organism of an adult</tissue>
    </source>
</reference>
<comment type="caution">
    <text evidence="3">The sequence shown here is derived from an EMBL/GenBank/DDBJ whole genome shotgun (WGS) entry which is preliminary data.</text>
</comment>
<evidence type="ECO:0000313" key="4">
    <source>
        <dbReference type="Proteomes" id="UP000271974"/>
    </source>
</evidence>
<keyword evidence="2" id="KW-0472">Membrane</keyword>
<feature type="transmembrane region" description="Helical" evidence="2">
    <location>
        <begin position="190"/>
        <end position="215"/>
    </location>
</feature>
<feature type="transmembrane region" description="Helical" evidence="2">
    <location>
        <begin position="93"/>
        <end position="119"/>
    </location>
</feature>
<evidence type="ECO:0008006" key="5">
    <source>
        <dbReference type="Google" id="ProtNLM"/>
    </source>
</evidence>
<dbReference type="EMBL" id="RQTK01000895">
    <property type="protein sequence ID" value="RUS73831.1"/>
    <property type="molecule type" value="Genomic_DNA"/>
</dbReference>
<feature type="transmembrane region" description="Helical" evidence="2">
    <location>
        <begin position="35"/>
        <end position="54"/>
    </location>
</feature>
<keyword evidence="4" id="KW-1185">Reference proteome</keyword>
<dbReference type="AlphaFoldDB" id="A0A3S1B320"/>
<dbReference type="PANTHER" id="PTHR12242">
    <property type="entry name" value="OS02G0130600 PROTEIN-RELATED"/>
    <property type="match status" value="1"/>
</dbReference>
<organism evidence="3 4">
    <name type="scientific">Elysia chlorotica</name>
    <name type="common">Eastern emerald elysia</name>
    <name type="synonym">Sea slug</name>
    <dbReference type="NCBI Taxonomy" id="188477"/>
    <lineage>
        <taxon>Eukaryota</taxon>
        <taxon>Metazoa</taxon>
        <taxon>Spiralia</taxon>
        <taxon>Lophotrochozoa</taxon>
        <taxon>Mollusca</taxon>
        <taxon>Gastropoda</taxon>
        <taxon>Heterobranchia</taxon>
        <taxon>Euthyneura</taxon>
        <taxon>Panpulmonata</taxon>
        <taxon>Sacoglossa</taxon>
        <taxon>Placobranchoidea</taxon>
        <taxon>Plakobranchidae</taxon>
        <taxon>Elysia</taxon>
    </lineage>
</organism>
<keyword evidence="2" id="KW-0812">Transmembrane</keyword>
<protein>
    <recommendedName>
        <fullName evidence="5">Protein rolling stone</fullName>
    </recommendedName>
</protein>
<keyword evidence="2" id="KW-1133">Transmembrane helix</keyword>
<evidence type="ECO:0000256" key="1">
    <source>
        <dbReference type="SAM" id="MobiDB-lite"/>
    </source>
</evidence>
<feature type="transmembrane region" description="Helical" evidence="2">
    <location>
        <begin position="290"/>
        <end position="312"/>
    </location>
</feature>
<dbReference type="PANTHER" id="PTHR12242:SF45">
    <property type="entry name" value="MARVEL DOMAIN-CONTAINING PROTEIN"/>
    <property type="match status" value="1"/>
</dbReference>
<dbReference type="OrthoDB" id="419711at2759"/>
<dbReference type="Pfam" id="PF21534">
    <property type="entry name" value="Rost"/>
    <property type="match status" value="1"/>
</dbReference>
<dbReference type="Proteomes" id="UP000271974">
    <property type="component" value="Unassembled WGS sequence"/>
</dbReference>
<evidence type="ECO:0000313" key="3">
    <source>
        <dbReference type="EMBL" id="RUS73831.1"/>
    </source>
</evidence>
<feature type="compositionally biased region" description="Low complexity" evidence="1">
    <location>
        <begin position="166"/>
        <end position="178"/>
    </location>
</feature>
<feature type="region of interest" description="Disordered" evidence="1">
    <location>
        <begin position="139"/>
        <end position="178"/>
    </location>
</feature>
<proteinExistence type="predicted"/>
<name>A0A3S1B320_ELYCH</name>
<evidence type="ECO:0000256" key="2">
    <source>
        <dbReference type="SAM" id="Phobius"/>
    </source>
</evidence>
<sequence>MARQHCQEELRLRNFFYYFEDQTAFHRCQWKWPRCVYISLRVMLAAYTVFGFTYEVNDYYRNAKIRQSWSNTSHVQDDSGDEDFDDWDSRKPWFVYFTLWTYMVLTAHMLLAALLSILFKGSNDGNVLVISKEVSPRDEDSIMVDPSASDSEPLIASGGFPHNPRRNNSSRSSMQSSSTRGRGLAWYFKLSWCLSNIISTCAPIVTTIFFAALYAGGPVSLANINVHLLNTVFVVLDHLVSARPVRLHHWSAPALFGMCYTLFSYVFWTFDHVNHVVYKGVMDWNDPVSATVNTLVMVYVVNPIVHCFYFVLYRLKIWLYHKIYAPQSLL</sequence>
<gene>
    <name evidence="3" type="ORF">EGW08_018399</name>
</gene>
<feature type="transmembrane region" description="Helical" evidence="2">
    <location>
        <begin position="252"/>
        <end position="270"/>
    </location>
</feature>
<feature type="transmembrane region" description="Helical" evidence="2">
    <location>
        <begin position="221"/>
        <end position="240"/>
    </location>
</feature>
<dbReference type="GO" id="GO:0016020">
    <property type="term" value="C:membrane"/>
    <property type="evidence" value="ECO:0007669"/>
    <property type="project" value="TreeGrafter"/>
</dbReference>